<dbReference type="InterPro" id="IPR052792">
    <property type="entry name" value="Thioredoxin_dom-contain_11"/>
</dbReference>
<dbReference type="KEGG" id="pxu:106118774"/>
<proteinExistence type="predicted"/>
<dbReference type="RefSeq" id="XP_013168976.1">
    <property type="nucleotide sequence ID" value="XM_013313522.1"/>
</dbReference>
<dbReference type="PANTHER" id="PTHR46497:SF1">
    <property type="entry name" value="THIOREDOXIN DOMAIN-CONTAINING PROTEIN 11"/>
    <property type="match status" value="1"/>
</dbReference>
<feature type="region of interest" description="Disordered" evidence="1">
    <location>
        <begin position="1"/>
        <end position="38"/>
    </location>
</feature>
<evidence type="ECO:0000313" key="2">
    <source>
        <dbReference type="RefSeq" id="XP_013168976.1"/>
    </source>
</evidence>
<protein>
    <submittedName>
        <fullName evidence="2">Uncharacterized protein LOC106118774</fullName>
    </submittedName>
</protein>
<sequence length="832" mass="94006">MFPTVDSEDISQVTSLKEKPSVSSDVRDSSENSPETQQNYNRELTINMLIKEMVFFIALALTTYGALHNTPSKVSKHPQAMRFFNSGSVVTDWYRGQLGNALAAVNLADVSFIMYYAPWDAESQFVRGEFELAANILKDRVHFSAINCWNPGSECRLQHNKIPSWPILMAYTVNSRGVLYKGPKDAHSMVNFLELIMKPLVRISSTEDLVHYLSIHDAVAVGYTPLSDTSRYYNTWYNVALKSREFDTVGEICFAVVTSADLAADLGVGNLPNARLMLWNDTKEFKVEDSNNTWNESTLQEVAMEYYNCKNNDSNQWITELIKLQQVQRLIYQQKDQIQFCENHKFKSIRKPSKLYKKEIVSNNNKYPWNNVTQKSQKNGVFDFILKQGLAVSKVMQSASDDLPMLSSLDVLNECSTKFLPAEKSFYENYEKCQMFDDNINKDQDVETEQSNIETTMLPDEDDLLSTENLIEEHLKHSCRLLKFAQQLTPAVRPARVRGNITHIDGLSCATNTSLYMIALDSVQNHHFAEALGIDVINMKDMTAVVILDSKSGNQYVLKEEYSAKSVRDFISKFHERGLKPTLRSHVAATHTHYYGSSTNLQLGEVINITDLTSRTFRKFITSPGTVNFVCVCLGSCGAHVSRALLGAARLLNACGVRARPARIDAARHDLPAKYDVHHLPALLVFLADGKGEAESRAYPVGARVSASGLAALAMRSLGAPQHLTVRLALCSHHANMEKKSCLRDIREQTTTMIGRNLKYWRRTDVRELKDSFYKRLQHLNQVSLQLSFLHTSDLKENNPKLVSLINSIKELSKVWEVDISMLRKNAAATTR</sequence>
<dbReference type="InterPro" id="IPR036249">
    <property type="entry name" value="Thioredoxin-like_sf"/>
</dbReference>
<gene>
    <name evidence="2" type="primary">LOC106118774</name>
</gene>
<dbReference type="GeneID" id="106118774"/>
<name>A0AAJ6ZB93_PAPXU</name>
<reference evidence="2" key="1">
    <citation type="submission" date="2025-08" db="UniProtKB">
        <authorList>
            <consortium name="RefSeq"/>
        </authorList>
    </citation>
    <scope>IDENTIFICATION</scope>
</reference>
<dbReference type="SUPFAM" id="SSF52833">
    <property type="entry name" value="Thioredoxin-like"/>
    <property type="match status" value="1"/>
</dbReference>
<dbReference type="Proteomes" id="UP000694872">
    <property type="component" value="Unplaced"/>
</dbReference>
<organism evidence="2">
    <name type="scientific">Papilio xuthus</name>
    <name type="common">Asian swallowtail butterfly</name>
    <dbReference type="NCBI Taxonomy" id="66420"/>
    <lineage>
        <taxon>Eukaryota</taxon>
        <taxon>Metazoa</taxon>
        <taxon>Ecdysozoa</taxon>
        <taxon>Arthropoda</taxon>
        <taxon>Hexapoda</taxon>
        <taxon>Insecta</taxon>
        <taxon>Pterygota</taxon>
        <taxon>Neoptera</taxon>
        <taxon>Endopterygota</taxon>
        <taxon>Lepidoptera</taxon>
        <taxon>Glossata</taxon>
        <taxon>Ditrysia</taxon>
        <taxon>Papilionoidea</taxon>
        <taxon>Papilionidae</taxon>
        <taxon>Papilioninae</taxon>
        <taxon>Papilio</taxon>
    </lineage>
</organism>
<dbReference type="PANTHER" id="PTHR46497">
    <property type="entry name" value="THIOREDOXIN DOMAIN-CONTAINING PROTEIN 11"/>
    <property type="match status" value="1"/>
</dbReference>
<evidence type="ECO:0000256" key="1">
    <source>
        <dbReference type="SAM" id="MobiDB-lite"/>
    </source>
</evidence>
<dbReference type="Gene3D" id="3.40.30.10">
    <property type="entry name" value="Glutaredoxin"/>
    <property type="match status" value="2"/>
</dbReference>
<accession>A0AAJ6ZB93</accession>
<feature type="compositionally biased region" description="Basic and acidic residues" evidence="1">
    <location>
        <begin position="16"/>
        <end position="30"/>
    </location>
</feature>
<dbReference type="AlphaFoldDB" id="A0AAJ6ZB93"/>